<feature type="signal peptide" evidence="1">
    <location>
        <begin position="1"/>
        <end position="30"/>
    </location>
</feature>
<name>A0AB39QCL3_9ACTN</name>
<dbReference type="AlphaFoldDB" id="A0AB39QCL3"/>
<accession>A0AB39QCL3</accession>
<evidence type="ECO:0000313" key="2">
    <source>
        <dbReference type="EMBL" id="XDQ39948.1"/>
    </source>
</evidence>
<reference evidence="2" key="1">
    <citation type="submission" date="2024-07" db="EMBL/GenBank/DDBJ databases">
        <authorList>
            <person name="Yu S.T."/>
        </authorList>
    </citation>
    <scope>NUCLEOTIDE SEQUENCE</scope>
    <source>
        <strain evidence="2">R28</strain>
    </source>
</reference>
<evidence type="ECO:0000256" key="1">
    <source>
        <dbReference type="SAM" id="SignalP"/>
    </source>
</evidence>
<feature type="chain" id="PRO_5044330121" evidence="1">
    <location>
        <begin position="31"/>
        <end position="262"/>
    </location>
</feature>
<organism evidence="2">
    <name type="scientific">Streptomyces sp. R28</name>
    <dbReference type="NCBI Taxonomy" id="3238628"/>
    <lineage>
        <taxon>Bacteria</taxon>
        <taxon>Bacillati</taxon>
        <taxon>Actinomycetota</taxon>
        <taxon>Actinomycetes</taxon>
        <taxon>Kitasatosporales</taxon>
        <taxon>Streptomycetaceae</taxon>
        <taxon>Streptomyces</taxon>
    </lineage>
</organism>
<dbReference type="EMBL" id="CP163439">
    <property type="protein sequence ID" value="XDQ39948.1"/>
    <property type="molecule type" value="Genomic_DNA"/>
</dbReference>
<gene>
    <name evidence="2" type="ORF">AB5J49_45075</name>
</gene>
<keyword evidence="1" id="KW-0732">Signal</keyword>
<sequence>MHMRLPAARPTAVAALALAATVVFVPPAHAADGDDYEVTLTSSTATTDYDHRTVDLTGTLTRPDGTAVADAPVQLEESVLFKTWNPWGDPIDPTEWETRSLGTVRTDAEGRFTLEDVPADRWDDKPSRYLSPRHEVRFRAVYDTDPTDFHMAFADTAVRVEPVASSLTYRVSKLIVRPGDGLTVTGRVTWPAGHGPVAGTRVFLRQYFESQYDAQTTTDAAGNFTIRTRIREDDREFVVFSAPKDYYVAGVSKDLPVLNIAP</sequence>
<dbReference type="RefSeq" id="WP_369174658.1">
    <property type="nucleotide sequence ID" value="NZ_CP163439.1"/>
</dbReference>
<proteinExistence type="predicted"/>
<protein>
    <submittedName>
        <fullName evidence="2">Acyl carrier protein</fullName>
    </submittedName>
</protein>